<dbReference type="EMBL" id="CAJOBC010006362">
    <property type="protein sequence ID" value="CAF3896211.1"/>
    <property type="molecule type" value="Genomic_DNA"/>
</dbReference>
<evidence type="ECO:0000313" key="2">
    <source>
        <dbReference type="EMBL" id="CAF3896211.1"/>
    </source>
</evidence>
<name>A0A814RD88_9BILA</name>
<evidence type="ECO:0000313" key="1">
    <source>
        <dbReference type="EMBL" id="CAF1132408.1"/>
    </source>
</evidence>
<comment type="caution">
    <text evidence="1">The sequence shown here is derived from an EMBL/GenBank/DDBJ whole genome shotgun (WGS) entry which is preliminary data.</text>
</comment>
<dbReference type="EMBL" id="CAJNOQ010006362">
    <property type="protein sequence ID" value="CAF1132408.1"/>
    <property type="molecule type" value="Genomic_DNA"/>
</dbReference>
<organism evidence="1 3">
    <name type="scientific">Didymodactylos carnosus</name>
    <dbReference type="NCBI Taxonomy" id="1234261"/>
    <lineage>
        <taxon>Eukaryota</taxon>
        <taxon>Metazoa</taxon>
        <taxon>Spiralia</taxon>
        <taxon>Gnathifera</taxon>
        <taxon>Rotifera</taxon>
        <taxon>Eurotatoria</taxon>
        <taxon>Bdelloidea</taxon>
        <taxon>Philodinida</taxon>
        <taxon>Philodinidae</taxon>
        <taxon>Didymodactylos</taxon>
    </lineage>
</organism>
<sequence>MAEEMTSFTDLPDLCLIEVCHYLKSDVEQNYKNELEQFSSLIREHILFKRKKTSLKKCLFTFNLKVGLLLKSAEVLAKNDHIQHLTIHLDRASDILIIFDHFPLLQYLNIRTVKAYINSDDGEDIINETYDFDNLPLKLPQLRDFTLKVCCGSIGY</sequence>
<protein>
    <submittedName>
        <fullName evidence="1">Uncharacterized protein</fullName>
    </submittedName>
</protein>
<gene>
    <name evidence="1" type="ORF">GPM918_LOCUS20266</name>
    <name evidence="2" type="ORF">SRO942_LOCUS20263</name>
</gene>
<dbReference type="Proteomes" id="UP000663829">
    <property type="component" value="Unassembled WGS sequence"/>
</dbReference>
<evidence type="ECO:0000313" key="3">
    <source>
        <dbReference type="Proteomes" id="UP000663829"/>
    </source>
</evidence>
<dbReference type="AlphaFoldDB" id="A0A814RD88"/>
<proteinExistence type="predicted"/>
<accession>A0A814RD88</accession>
<keyword evidence="3" id="KW-1185">Reference proteome</keyword>
<dbReference type="Proteomes" id="UP000681722">
    <property type="component" value="Unassembled WGS sequence"/>
</dbReference>
<reference evidence="1" key="1">
    <citation type="submission" date="2021-02" db="EMBL/GenBank/DDBJ databases">
        <authorList>
            <person name="Nowell W R."/>
        </authorList>
    </citation>
    <scope>NUCLEOTIDE SEQUENCE</scope>
</reference>